<keyword evidence="5 8" id="KW-0378">Hydrolase</keyword>
<dbReference type="GO" id="GO:0004560">
    <property type="term" value="F:alpha-L-fucosidase activity"/>
    <property type="evidence" value="ECO:0007669"/>
    <property type="project" value="UniProtKB-EC"/>
</dbReference>
<dbReference type="EC" id="3.2.1.51" evidence="3"/>
<dbReference type="Pfam" id="PF16757">
    <property type="entry name" value="Fucosidase_C"/>
    <property type="match status" value="1"/>
</dbReference>
<feature type="chain" id="PRO_5029998920" description="alpha-L-fucosidase" evidence="8">
    <location>
        <begin position="19"/>
        <end position="456"/>
    </location>
</feature>
<evidence type="ECO:0000259" key="10">
    <source>
        <dbReference type="Pfam" id="PF16757"/>
    </source>
</evidence>
<dbReference type="InterPro" id="IPR017853">
    <property type="entry name" value="GH"/>
</dbReference>
<evidence type="ECO:0000256" key="2">
    <source>
        <dbReference type="ARBA" id="ARBA00007951"/>
    </source>
</evidence>
<dbReference type="GO" id="GO:0005764">
    <property type="term" value="C:lysosome"/>
    <property type="evidence" value="ECO:0007669"/>
    <property type="project" value="TreeGrafter"/>
</dbReference>
<evidence type="ECO:0000256" key="1">
    <source>
        <dbReference type="ARBA" id="ARBA00004071"/>
    </source>
</evidence>
<organism evidence="11 12">
    <name type="scientific">Dimorphilus gyrociliatus</name>
    <dbReference type="NCBI Taxonomy" id="2664684"/>
    <lineage>
        <taxon>Eukaryota</taxon>
        <taxon>Metazoa</taxon>
        <taxon>Spiralia</taxon>
        <taxon>Lophotrochozoa</taxon>
        <taxon>Annelida</taxon>
        <taxon>Polychaeta</taxon>
        <taxon>Polychaeta incertae sedis</taxon>
        <taxon>Dinophilidae</taxon>
        <taxon>Dimorphilus</taxon>
    </lineage>
</organism>
<dbReference type="Pfam" id="PF01120">
    <property type="entry name" value="Alpha_L_fucos"/>
    <property type="match status" value="1"/>
</dbReference>
<keyword evidence="7 8" id="KW-0326">Glycosidase</keyword>
<dbReference type="SMART" id="SM00812">
    <property type="entry name" value="Alpha_L_fucos"/>
    <property type="match status" value="1"/>
</dbReference>
<dbReference type="InterPro" id="IPR031919">
    <property type="entry name" value="Fucosidase_C"/>
</dbReference>
<feature type="domain" description="Alpha-L-fucosidase C-terminal" evidence="10">
    <location>
        <begin position="361"/>
        <end position="443"/>
    </location>
</feature>
<evidence type="ECO:0000256" key="8">
    <source>
        <dbReference type="PIRNR" id="PIRNR001092"/>
    </source>
</evidence>
<evidence type="ECO:0000256" key="3">
    <source>
        <dbReference type="ARBA" id="ARBA00012662"/>
    </source>
</evidence>
<dbReference type="AlphaFoldDB" id="A0A7I8VA80"/>
<dbReference type="Proteomes" id="UP000549394">
    <property type="component" value="Unassembled WGS sequence"/>
</dbReference>
<dbReference type="PANTHER" id="PTHR10030">
    <property type="entry name" value="ALPHA-L-FUCOSIDASE"/>
    <property type="match status" value="1"/>
</dbReference>
<name>A0A7I8VA80_9ANNE</name>
<dbReference type="InterPro" id="IPR057739">
    <property type="entry name" value="Glyco_hydro_29_N"/>
</dbReference>
<comment type="similarity">
    <text evidence="2 8">Belongs to the glycosyl hydrolase 29 family.</text>
</comment>
<accession>A0A7I8VA80</accession>
<dbReference type="FunFam" id="3.20.20.80:FF:000027">
    <property type="entry name" value="Alpha-L-fucosidase"/>
    <property type="match status" value="1"/>
</dbReference>
<dbReference type="PANTHER" id="PTHR10030:SF37">
    <property type="entry name" value="ALPHA-L-FUCOSIDASE-RELATED"/>
    <property type="match status" value="1"/>
</dbReference>
<dbReference type="InterPro" id="IPR000933">
    <property type="entry name" value="Glyco_hydro_29"/>
</dbReference>
<dbReference type="InterPro" id="IPR016286">
    <property type="entry name" value="FUC_metazoa-typ"/>
</dbReference>
<evidence type="ECO:0000313" key="11">
    <source>
        <dbReference type="EMBL" id="CAD5113229.1"/>
    </source>
</evidence>
<gene>
    <name evidence="11" type="ORF">DGYR_LOCUS2260</name>
</gene>
<comment type="caution">
    <text evidence="11">The sequence shown here is derived from an EMBL/GenBank/DDBJ whole genome shotgun (WGS) entry which is preliminary data.</text>
</comment>
<protein>
    <recommendedName>
        <fullName evidence="3">alpha-L-fucosidase</fullName>
        <ecNumber evidence="3">3.2.1.51</ecNumber>
    </recommendedName>
</protein>
<keyword evidence="6" id="KW-0325">Glycoprotein</keyword>
<dbReference type="OrthoDB" id="6039950at2759"/>
<sequence>MIIKISWLASLLLVFAECRYEPNWDSLDSRPNPAWYDEAKFGIFIHWGVFSVPSFGSEWFWNYWHSGSKSYVDFVKSNYRPGWTYADFAKDFTAEFYNATQWTELFKDAGAKYIVLVTKHHEGFCNWPTNVSFNWNSKAVGPNRDLVGELANAIRKNSDIHFGIYHSLFEWFNPIYLGDKARKFQTQEFVNGKTMPELYELVNNYKPDIIWSDGDGGVTYKYWKSEEFIAWLFNDSPVKDTVLTNDRWGSGTMCKHGSFLTCADRYVPGKPLKKKWENAMTIDKHSWGYRREAKLEDLLNMEDIIQLFVKTISLGGNMLMNVGPTHDGRIAPIYEERLRDFGQWMKVNQEGIYGSKIWTSQNDSLTSDVWYTKKNDAVYAFVLKWPNNNQLALGSVIGRQGMTIEMIGYGSLSWKSASRGVIVDMNIPAVKLPCRWAWVLKIKYPRRKIMKMTVIN</sequence>
<dbReference type="GO" id="GO:0006004">
    <property type="term" value="P:fucose metabolic process"/>
    <property type="evidence" value="ECO:0007669"/>
    <property type="project" value="InterPro"/>
</dbReference>
<feature type="signal peptide" evidence="8">
    <location>
        <begin position="1"/>
        <end position="18"/>
    </location>
</feature>
<evidence type="ECO:0000256" key="7">
    <source>
        <dbReference type="ARBA" id="ARBA00023295"/>
    </source>
</evidence>
<feature type="domain" description="Glycoside hydrolase family 29 N-terminal" evidence="9">
    <location>
        <begin position="15"/>
        <end position="350"/>
    </location>
</feature>
<evidence type="ECO:0000256" key="5">
    <source>
        <dbReference type="ARBA" id="ARBA00022801"/>
    </source>
</evidence>
<keyword evidence="12" id="KW-1185">Reference proteome</keyword>
<dbReference type="Gene3D" id="3.20.20.80">
    <property type="entry name" value="Glycosidases"/>
    <property type="match status" value="1"/>
</dbReference>
<dbReference type="PIRSF" id="PIRSF001092">
    <property type="entry name" value="Alpha-L-fucosidase"/>
    <property type="match status" value="1"/>
</dbReference>
<keyword evidence="4 8" id="KW-0732">Signal</keyword>
<dbReference type="InterPro" id="IPR013780">
    <property type="entry name" value="Glyco_hydro_b"/>
</dbReference>
<comment type="function">
    <text evidence="1">Alpha-L-fucosidase is responsible for hydrolyzing the alpha-1,6-linked fucose joined to the reducing-end N-acetylglucosamine of the carbohydrate moieties of glycoproteins.</text>
</comment>
<evidence type="ECO:0000313" key="12">
    <source>
        <dbReference type="Proteomes" id="UP000549394"/>
    </source>
</evidence>
<dbReference type="Gene3D" id="2.60.40.1180">
    <property type="entry name" value="Golgi alpha-mannosidase II"/>
    <property type="match status" value="1"/>
</dbReference>
<dbReference type="PRINTS" id="PR00741">
    <property type="entry name" value="GLHYDRLASE29"/>
</dbReference>
<reference evidence="11 12" key="1">
    <citation type="submission" date="2020-08" db="EMBL/GenBank/DDBJ databases">
        <authorList>
            <person name="Hejnol A."/>
        </authorList>
    </citation>
    <scope>NUCLEOTIDE SEQUENCE [LARGE SCALE GENOMIC DNA]</scope>
</reference>
<dbReference type="EMBL" id="CAJFCJ010000003">
    <property type="protein sequence ID" value="CAD5113229.1"/>
    <property type="molecule type" value="Genomic_DNA"/>
</dbReference>
<evidence type="ECO:0000256" key="6">
    <source>
        <dbReference type="ARBA" id="ARBA00023180"/>
    </source>
</evidence>
<proteinExistence type="inferred from homology"/>
<dbReference type="SUPFAM" id="SSF51445">
    <property type="entry name" value="(Trans)glycosidases"/>
    <property type="match status" value="1"/>
</dbReference>
<dbReference type="GO" id="GO:0016139">
    <property type="term" value="P:glycoside catabolic process"/>
    <property type="evidence" value="ECO:0007669"/>
    <property type="project" value="TreeGrafter"/>
</dbReference>
<evidence type="ECO:0000259" key="9">
    <source>
        <dbReference type="Pfam" id="PF01120"/>
    </source>
</evidence>
<evidence type="ECO:0000256" key="4">
    <source>
        <dbReference type="ARBA" id="ARBA00022729"/>
    </source>
</evidence>